<dbReference type="GO" id="GO:0009055">
    <property type="term" value="F:electron transfer activity"/>
    <property type="evidence" value="ECO:0007669"/>
    <property type="project" value="InterPro"/>
</dbReference>
<dbReference type="SUPFAM" id="SSF49503">
    <property type="entry name" value="Cupredoxins"/>
    <property type="match status" value="1"/>
</dbReference>
<evidence type="ECO:0000256" key="7">
    <source>
        <dbReference type="ARBA" id="ARBA00023008"/>
    </source>
</evidence>
<dbReference type="PROSITE" id="PS51123">
    <property type="entry name" value="OMPA_2"/>
    <property type="match status" value="1"/>
</dbReference>
<evidence type="ECO:0000313" key="14">
    <source>
        <dbReference type="EMBL" id="QQD17385.1"/>
    </source>
</evidence>
<comment type="cofactor">
    <cofactor evidence="10">
        <name>Cu cation</name>
        <dbReference type="ChEBI" id="CHEBI:23378"/>
    </cofactor>
    <text evidence="10">Binds 1 copper ion per subunit.</text>
</comment>
<evidence type="ECO:0000256" key="10">
    <source>
        <dbReference type="PIRSR" id="PIRSR602386-1"/>
    </source>
</evidence>
<dbReference type="GO" id="GO:0009279">
    <property type="term" value="C:cell outer membrane"/>
    <property type="evidence" value="ECO:0007669"/>
    <property type="project" value="UniProtKB-SubCell"/>
</dbReference>
<dbReference type="AlphaFoldDB" id="A0A7T4QYZ3"/>
<sequence>MMTKCKFQHWLSIFFLAVSPLAIAESGCQAPTGSQPLVLSDCQQGDVLVLRGVNFATASAQLTPDSISLLDNVAQELMANPTVQVAIQGHTDAVGSQEYNLNLSRNRAQSVKNYLTNQGVNPLQLQSSGYGFSVPLASNDTASGRAANRRVEMKLVGTLVLAQPKPQKVYMSTFQAKPQVLTVPAGTEVTWVNYDEISHNVTFRNASVSSNKSSRVWNMPWLGETYSLTFDQPGEYVYKCDVHGDVNGRIVVEPRVDKLVTTESPVYPGQTTSSYMAHQSVKPYPSK</sequence>
<dbReference type="KEGG" id="snan:I6N98_13555"/>
<dbReference type="Pfam" id="PF00691">
    <property type="entry name" value="OmpA"/>
    <property type="match status" value="1"/>
</dbReference>
<evidence type="ECO:0000256" key="11">
    <source>
        <dbReference type="PROSITE-ProRule" id="PRU00473"/>
    </source>
</evidence>
<evidence type="ECO:0000256" key="9">
    <source>
        <dbReference type="ARBA" id="ARBA00023237"/>
    </source>
</evidence>
<evidence type="ECO:0000259" key="13">
    <source>
        <dbReference type="PROSITE" id="PS51123"/>
    </source>
</evidence>
<evidence type="ECO:0000256" key="1">
    <source>
        <dbReference type="ARBA" id="ARBA00004418"/>
    </source>
</evidence>
<dbReference type="Gene3D" id="2.60.40.420">
    <property type="entry name" value="Cupredoxins - blue copper proteins"/>
    <property type="match status" value="1"/>
</dbReference>
<dbReference type="GO" id="GO:0042597">
    <property type="term" value="C:periplasmic space"/>
    <property type="evidence" value="ECO:0007669"/>
    <property type="project" value="UniProtKB-SubCell"/>
</dbReference>
<reference evidence="14 15" key="1">
    <citation type="submission" date="2020-12" db="EMBL/GenBank/DDBJ databases">
        <authorList>
            <person name="Shan Y."/>
        </authorList>
    </citation>
    <scope>NUCLEOTIDE SEQUENCE [LARGE SCALE GENOMIC DNA]</scope>
    <source>
        <strain evidence="15">csc3.9</strain>
    </source>
</reference>
<feature type="binding site" evidence="10">
    <location>
        <position position="243"/>
    </location>
    <ligand>
        <name>Cu cation</name>
        <dbReference type="ChEBI" id="CHEBI:23378"/>
    </ligand>
</feature>
<name>A0A7T4QYZ3_9GAMM</name>
<keyword evidence="12" id="KW-0732">Signal</keyword>
<dbReference type="InterPro" id="IPR006665">
    <property type="entry name" value="OmpA-like"/>
</dbReference>
<dbReference type="InterPro" id="IPR002386">
    <property type="entry name" value="Amicyanin/Pseudoazurin"/>
</dbReference>
<feature type="binding site" evidence="10">
    <location>
        <position position="240"/>
    </location>
    <ligand>
        <name>Cu cation</name>
        <dbReference type="ChEBI" id="CHEBI:23378"/>
    </ligand>
</feature>
<feature type="chain" id="PRO_5032476472" evidence="12">
    <location>
        <begin position="25"/>
        <end position="287"/>
    </location>
</feature>
<keyword evidence="9" id="KW-0998">Cell outer membrane</keyword>
<dbReference type="Gene3D" id="3.30.1330.60">
    <property type="entry name" value="OmpA-like domain"/>
    <property type="match status" value="1"/>
</dbReference>
<dbReference type="GO" id="GO:0005507">
    <property type="term" value="F:copper ion binding"/>
    <property type="evidence" value="ECO:0007669"/>
    <property type="project" value="InterPro"/>
</dbReference>
<evidence type="ECO:0000256" key="3">
    <source>
        <dbReference type="ARBA" id="ARBA00022448"/>
    </source>
</evidence>
<feature type="signal peptide" evidence="12">
    <location>
        <begin position="1"/>
        <end position="24"/>
    </location>
</feature>
<dbReference type="Proteomes" id="UP000596063">
    <property type="component" value="Chromosome"/>
</dbReference>
<dbReference type="InterPro" id="IPR000923">
    <property type="entry name" value="BlueCu_1"/>
</dbReference>
<dbReference type="Pfam" id="PF00127">
    <property type="entry name" value="Copper-bind"/>
    <property type="match status" value="1"/>
</dbReference>
<dbReference type="InterPro" id="IPR036737">
    <property type="entry name" value="OmpA-like_sf"/>
</dbReference>
<dbReference type="PRINTS" id="PR00155">
    <property type="entry name" value="AMICYANIN"/>
</dbReference>
<gene>
    <name evidence="14" type="ORF">I6N98_13555</name>
</gene>
<evidence type="ECO:0000256" key="8">
    <source>
        <dbReference type="ARBA" id="ARBA00023136"/>
    </source>
</evidence>
<dbReference type="InterPro" id="IPR050330">
    <property type="entry name" value="Bact_OuterMem_StrucFunc"/>
</dbReference>
<evidence type="ECO:0000256" key="4">
    <source>
        <dbReference type="ARBA" id="ARBA00022723"/>
    </source>
</evidence>
<feature type="binding site" evidence="10">
    <location>
        <position position="199"/>
    </location>
    <ligand>
        <name>Cu cation</name>
        <dbReference type="ChEBI" id="CHEBI:23378"/>
    </ligand>
</feature>
<dbReference type="EMBL" id="CP066167">
    <property type="protein sequence ID" value="QQD17385.1"/>
    <property type="molecule type" value="Genomic_DNA"/>
</dbReference>
<protein>
    <submittedName>
        <fullName evidence="14">OmpA family protein</fullName>
    </submittedName>
</protein>
<keyword evidence="3" id="KW-0813">Transport</keyword>
<dbReference type="PRINTS" id="PR01021">
    <property type="entry name" value="OMPADOMAIN"/>
</dbReference>
<comment type="subcellular location">
    <subcellularLocation>
        <location evidence="2">Cell outer membrane</location>
    </subcellularLocation>
    <subcellularLocation>
        <location evidence="1">Periplasm</location>
    </subcellularLocation>
</comment>
<dbReference type="PANTHER" id="PTHR30329">
    <property type="entry name" value="STATOR ELEMENT OF FLAGELLAR MOTOR COMPLEX"/>
    <property type="match status" value="1"/>
</dbReference>
<keyword evidence="8 11" id="KW-0472">Membrane</keyword>
<keyword evidence="15" id="KW-1185">Reference proteome</keyword>
<feature type="domain" description="OmpA-like" evidence="13">
    <location>
        <begin position="42"/>
        <end position="159"/>
    </location>
</feature>
<accession>A0A7T4QYZ3</accession>
<organism evidence="14 15">
    <name type="scientific">Spongiibacter nanhainus</name>
    <dbReference type="NCBI Taxonomy" id="2794344"/>
    <lineage>
        <taxon>Bacteria</taxon>
        <taxon>Pseudomonadati</taxon>
        <taxon>Pseudomonadota</taxon>
        <taxon>Gammaproteobacteria</taxon>
        <taxon>Cellvibrionales</taxon>
        <taxon>Spongiibacteraceae</taxon>
        <taxon>Spongiibacter</taxon>
    </lineage>
</organism>
<evidence type="ECO:0000313" key="15">
    <source>
        <dbReference type="Proteomes" id="UP000596063"/>
    </source>
</evidence>
<evidence type="ECO:0000256" key="6">
    <source>
        <dbReference type="ARBA" id="ARBA00022982"/>
    </source>
</evidence>
<keyword evidence="5" id="KW-0574">Periplasm</keyword>
<dbReference type="InterPro" id="IPR006664">
    <property type="entry name" value="OMP_bac"/>
</dbReference>
<dbReference type="RefSeq" id="WP_198568886.1">
    <property type="nucleotide sequence ID" value="NZ_CP066167.1"/>
</dbReference>
<keyword evidence="6" id="KW-0249">Electron transport</keyword>
<keyword evidence="4 10" id="KW-0479">Metal-binding</keyword>
<dbReference type="InterPro" id="IPR008972">
    <property type="entry name" value="Cupredoxin"/>
</dbReference>
<dbReference type="CDD" id="cd07185">
    <property type="entry name" value="OmpA_C-like"/>
    <property type="match status" value="1"/>
</dbReference>
<dbReference type="PANTHER" id="PTHR30329:SF21">
    <property type="entry name" value="LIPOPROTEIN YIAD-RELATED"/>
    <property type="match status" value="1"/>
</dbReference>
<keyword evidence="7 10" id="KW-0186">Copper</keyword>
<proteinExistence type="predicted"/>
<evidence type="ECO:0000256" key="12">
    <source>
        <dbReference type="SAM" id="SignalP"/>
    </source>
</evidence>
<evidence type="ECO:0000256" key="2">
    <source>
        <dbReference type="ARBA" id="ARBA00004442"/>
    </source>
</evidence>
<dbReference type="SUPFAM" id="SSF103088">
    <property type="entry name" value="OmpA-like"/>
    <property type="match status" value="1"/>
</dbReference>
<evidence type="ECO:0000256" key="5">
    <source>
        <dbReference type="ARBA" id="ARBA00022764"/>
    </source>
</evidence>